<comment type="caution">
    <text evidence="7">The sequence shown here is derived from an EMBL/GenBank/DDBJ whole genome shotgun (WGS) entry which is preliminary data.</text>
</comment>
<dbReference type="InterPro" id="IPR050205">
    <property type="entry name" value="CDPK_Ser/Thr_kinases"/>
</dbReference>
<reference evidence="7 8" key="1">
    <citation type="submission" date="2020-10" db="EMBL/GenBank/DDBJ databases">
        <title>The Coptis chinensis genome and diversification of protoberbering-type alkaloids.</title>
        <authorList>
            <person name="Wang B."/>
            <person name="Shu S."/>
            <person name="Song C."/>
            <person name="Liu Y."/>
        </authorList>
    </citation>
    <scope>NUCLEOTIDE SEQUENCE [LARGE SCALE GENOMIC DNA]</scope>
    <source>
        <strain evidence="7">HL-2020</strain>
        <tissue evidence="7">Leaf</tissue>
    </source>
</reference>
<dbReference type="Pfam" id="PF00069">
    <property type="entry name" value="Pkinase"/>
    <property type="match status" value="1"/>
</dbReference>
<dbReference type="EMBL" id="JADFTS010000003">
    <property type="protein sequence ID" value="KAF9616250.1"/>
    <property type="molecule type" value="Genomic_DNA"/>
</dbReference>
<keyword evidence="1" id="KW-0723">Serine/threonine-protein kinase</keyword>
<evidence type="ECO:0000256" key="5">
    <source>
        <dbReference type="ARBA" id="ARBA00022840"/>
    </source>
</evidence>
<evidence type="ECO:0000256" key="3">
    <source>
        <dbReference type="ARBA" id="ARBA00022741"/>
    </source>
</evidence>
<dbReference type="Proteomes" id="UP000631114">
    <property type="component" value="Unassembled WGS sequence"/>
</dbReference>
<name>A0A835IC77_9MAGN</name>
<keyword evidence="8" id="KW-1185">Reference proteome</keyword>
<evidence type="ECO:0000313" key="8">
    <source>
        <dbReference type="Proteomes" id="UP000631114"/>
    </source>
</evidence>
<organism evidence="7 8">
    <name type="scientific">Coptis chinensis</name>
    <dbReference type="NCBI Taxonomy" id="261450"/>
    <lineage>
        <taxon>Eukaryota</taxon>
        <taxon>Viridiplantae</taxon>
        <taxon>Streptophyta</taxon>
        <taxon>Embryophyta</taxon>
        <taxon>Tracheophyta</taxon>
        <taxon>Spermatophyta</taxon>
        <taxon>Magnoliopsida</taxon>
        <taxon>Ranunculales</taxon>
        <taxon>Ranunculaceae</taxon>
        <taxon>Coptidoideae</taxon>
        <taxon>Coptis</taxon>
    </lineage>
</organism>
<sequence>MERSEIRKDEGSRTFMMWELLNELKEDGSNGEFLTTVSAFEVESRDATSPHSQDNNHHQYMVQNNVAMDLINSVTGVDEEGRSCQRILTFAAKRECHRKLSWDLSILVMKLFFCQRSYSVSVLGLETSVPSLCRPEVLVGNYSEKVDVWSAGVLLHALLLGSLPFQGDSLEAVFEAIKKVDLSFNGGMWESVSELARDLIGRMLTRDVSLRPLNARLVVELGTGVEVERDECGNGKLAGGEMAKVIKQVVVEKGEEIRARMKAISENMRNYRVFVLPRRMKQFLEELTVTSLI</sequence>
<keyword evidence="5" id="KW-0067">ATP-binding</keyword>
<evidence type="ECO:0000256" key="4">
    <source>
        <dbReference type="ARBA" id="ARBA00022777"/>
    </source>
</evidence>
<dbReference type="SMART" id="SM00220">
    <property type="entry name" value="S_TKc"/>
    <property type="match status" value="1"/>
</dbReference>
<dbReference type="OrthoDB" id="548564at2759"/>
<feature type="domain" description="Protein kinase" evidence="6">
    <location>
        <begin position="1"/>
        <end position="223"/>
    </location>
</feature>
<dbReference type="SUPFAM" id="SSF53756">
    <property type="entry name" value="UDP-Glycosyltransferase/glycogen phosphorylase"/>
    <property type="match status" value="1"/>
</dbReference>
<dbReference type="GO" id="GO:0004674">
    <property type="term" value="F:protein serine/threonine kinase activity"/>
    <property type="evidence" value="ECO:0007669"/>
    <property type="project" value="UniProtKB-KW"/>
</dbReference>
<accession>A0A835IC77</accession>
<dbReference type="Gene3D" id="1.10.510.10">
    <property type="entry name" value="Transferase(Phosphotransferase) domain 1"/>
    <property type="match status" value="1"/>
</dbReference>
<evidence type="ECO:0000313" key="7">
    <source>
        <dbReference type="EMBL" id="KAF9616250.1"/>
    </source>
</evidence>
<keyword evidence="2" id="KW-0808">Transferase</keyword>
<gene>
    <name evidence="7" type="ORF">IFM89_029026</name>
</gene>
<dbReference type="InterPro" id="IPR011009">
    <property type="entry name" value="Kinase-like_dom_sf"/>
</dbReference>
<dbReference type="PANTHER" id="PTHR24349">
    <property type="entry name" value="SERINE/THREONINE-PROTEIN KINASE"/>
    <property type="match status" value="1"/>
</dbReference>
<dbReference type="AlphaFoldDB" id="A0A835IC77"/>
<evidence type="ECO:0000259" key="6">
    <source>
        <dbReference type="PROSITE" id="PS50011"/>
    </source>
</evidence>
<proteinExistence type="predicted"/>
<dbReference type="InterPro" id="IPR000719">
    <property type="entry name" value="Prot_kinase_dom"/>
</dbReference>
<protein>
    <recommendedName>
        <fullName evidence="6">Protein kinase domain-containing protein</fullName>
    </recommendedName>
</protein>
<keyword evidence="4" id="KW-0418">Kinase</keyword>
<evidence type="ECO:0000256" key="2">
    <source>
        <dbReference type="ARBA" id="ARBA00022679"/>
    </source>
</evidence>
<dbReference type="SUPFAM" id="SSF56112">
    <property type="entry name" value="Protein kinase-like (PK-like)"/>
    <property type="match status" value="1"/>
</dbReference>
<dbReference type="GO" id="GO:0005524">
    <property type="term" value="F:ATP binding"/>
    <property type="evidence" value="ECO:0007669"/>
    <property type="project" value="UniProtKB-KW"/>
</dbReference>
<keyword evidence="3" id="KW-0547">Nucleotide-binding</keyword>
<evidence type="ECO:0000256" key="1">
    <source>
        <dbReference type="ARBA" id="ARBA00022527"/>
    </source>
</evidence>
<dbReference type="PROSITE" id="PS50011">
    <property type="entry name" value="PROTEIN_KINASE_DOM"/>
    <property type="match status" value="1"/>
</dbReference>